<feature type="compositionally biased region" description="Polar residues" evidence="1">
    <location>
        <begin position="201"/>
        <end position="210"/>
    </location>
</feature>
<feature type="region of interest" description="Disordered" evidence="1">
    <location>
        <begin position="355"/>
        <end position="466"/>
    </location>
</feature>
<accession>A0AAN7HYI5</accession>
<feature type="compositionally biased region" description="Low complexity" evidence="1">
    <location>
        <begin position="299"/>
        <end position="316"/>
    </location>
</feature>
<keyword evidence="2" id="KW-0812">Transmembrane</keyword>
<reference evidence="3 4" key="1">
    <citation type="submission" date="2022-11" db="EMBL/GenBank/DDBJ databases">
        <title>Mucor velutinosus strain NIH1002 WGS.</title>
        <authorList>
            <person name="Subramanian P."/>
            <person name="Mullikin J.C."/>
            <person name="Segre J.A."/>
            <person name="Zelazny A.M."/>
        </authorList>
    </citation>
    <scope>NUCLEOTIDE SEQUENCE [LARGE SCALE GENOMIC DNA]</scope>
    <source>
        <strain evidence="3 4">NIH1002</strain>
    </source>
</reference>
<feature type="compositionally biased region" description="Low complexity" evidence="1">
    <location>
        <begin position="186"/>
        <end position="197"/>
    </location>
</feature>
<feature type="compositionally biased region" description="Low complexity" evidence="1">
    <location>
        <begin position="1221"/>
        <end position="1230"/>
    </location>
</feature>
<dbReference type="EMBL" id="JASEJX010000016">
    <property type="protein sequence ID" value="KAK4513488.1"/>
    <property type="molecule type" value="Genomic_DNA"/>
</dbReference>
<feature type="compositionally biased region" description="Polar residues" evidence="1">
    <location>
        <begin position="1075"/>
        <end position="1093"/>
    </location>
</feature>
<name>A0AAN7HYI5_9FUNG</name>
<feature type="region of interest" description="Disordered" evidence="1">
    <location>
        <begin position="147"/>
        <end position="266"/>
    </location>
</feature>
<feature type="compositionally biased region" description="Low complexity" evidence="1">
    <location>
        <begin position="244"/>
        <end position="262"/>
    </location>
</feature>
<comment type="caution">
    <text evidence="3">The sequence shown here is derived from an EMBL/GenBank/DDBJ whole genome shotgun (WGS) entry which is preliminary data.</text>
</comment>
<feature type="compositionally biased region" description="Polar residues" evidence="1">
    <location>
        <begin position="650"/>
        <end position="671"/>
    </location>
</feature>
<feature type="region of interest" description="Disordered" evidence="1">
    <location>
        <begin position="1152"/>
        <end position="1207"/>
    </location>
</feature>
<feature type="compositionally biased region" description="Basic and acidic residues" evidence="1">
    <location>
        <begin position="1388"/>
        <end position="1410"/>
    </location>
</feature>
<evidence type="ECO:0000256" key="1">
    <source>
        <dbReference type="SAM" id="MobiDB-lite"/>
    </source>
</evidence>
<feature type="region of interest" description="Disordered" evidence="1">
    <location>
        <begin position="646"/>
        <end position="671"/>
    </location>
</feature>
<evidence type="ECO:0000313" key="3">
    <source>
        <dbReference type="EMBL" id="KAK4513488.1"/>
    </source>
</evidence>
<keyword evidence="2" id="KW-0472">Membrane</keyword>
<gene>
    <name evidence="3" type="ORF">ATC70_005489</name>
</gene>
<evidence type="ECO:0000256" key="2">
    <source>
        <dbReference type="SAM" id="Phobius"/>
    </source>
</evidence>
<feature type="region of interest" description="Disordered" evidence="1">
    <location>
        <begin position="1364"/>
        <end position="1410"/>
    </location>
</feature>
<feature type="compositionally biased region" description="Basic and acidic residues" evidence="1">
    <location>
        <begin position="1367"/>
        <end position="1381"/>
    </location>
</feature>
<feature type="compositionally biased region" description="Polar residues" evidence="1">
    <location>
        <begin position="355"/>
        <end position="365"/>
    </location>
</feature>
<feature type="region of interest" description="Disordered" evidence="1">
    <location>
        <begin position="1062"/>
        <end position="1096"/>
    </location>
</feature>
<sequence>MDAVTTKGSRLIYFDQCNLSVSGCQINNLNFDIARRVPTFEDHWLLPKKALGPKLRIEADIVKENLLSIQLNRLYRRFWRFYMLLGFILTAAIYRLLIENLRAAVIVKVNAVDYILSAIQNQADSIVACIYYYKALKDIIRILKGGRQSDKNNDNSSDNDSRPHGSNRPDNGNHLGNGNDSDDGDSNNNKTGSSNDGVLQQRPTQGTSCVPTRAESVANAGPITTHPPQAGQEQNKPTEAGDGTRFTRPASTPSPSSSPSRRGYGDPATINLVATFNAQTRLITDTPSRSVSTIAPTLNTAAGPPTASTSASNPAPDIASETTFVDQPTTTSSSDAALANQSATTYSVDNASTSFDKMSGSQCSEPLSEVPQEATSAPQVSTAALTVPTVSDSPVASSTHAGRGSSGEEIAKGSKPPRSPKGKGREVQVSKTQTTNPKSSKASSSKPTTAIPGRITKPFPPRSRRPQEAKVVFTGTSSTQQGVILPQHSAAPVARLATAVFFSCPLEDRESTPDFVVRKKRTKSAPVSLASSTPTAPNVQEFVEASTLCALSQHAVDASRGVPSLGHPTLSLNIDTPVVINFYQRIVPEMAGSISVIPQEVADATNAQRLQKGTSALGGQHPEPQHQVLAASNQYIQPDVLTPAPHRHQQQYMASSNTQHSQHNPTQYTHTASPAFHHYNQVQQQYPLAASQYMQHATAPPKQTPVFEPDGLAEKLTTGMNDMLGNFRDGGVRNTHASDPSYSTLPQQRLLGQHLNQQQLPDRHPQQLVNEDIAMWSESQENSNQSMTEATRHDTMAYSMAPSAASTVAHNMNATMNDPMPEDDGHHTATVKDDITVDTYLYHATNEMFPPFYRSYKTAKVIEYRKYRNRLRRAWLLRPRTWRLRVRRNKRKHRKRRRLACLARLASALIQEERAGDTFAVTVLDSDMMPEVPSNAETSTYAEASAHSETYIYGEAPNHPENPIQVEAPTFVETPTLAEALIHLEAPPRFQGPAHDEPPFYLQEPAHSQTRTHDKLSASAVTFTPEAPPNVHSDPIPVEDSLLPGADDDLDPADLFDTLTMAIPRPPTPPRPRQTEASFTATNEPSASLTLFDSGSDDDVSPLPAIFMRPLDSSIENSESTLDQLLNGLQLQPTAPNPAMARAAATYNFDADPLLPESRSGSDDSLEQQPYNNPLDGHGSDFSENSQSNKYSNESVASGLTDQHHTDNNVNAPLLLLASRFSPPFQSPSPSRDPRLQDLSGENNNIVNPAHAVSDEIDDLVAFPQQVFADDETVSTPPFFPSPSRPLSPDIGHSKPVPPANIETQLPNFLIKDLYSSVSPPTGESSTQSSSYYTPSVPIRGVFDLRLHLPEDAYIRKRRYVEEDVMGDAKDKKNENAERQVELGNSEQKLKTVESEDNRSKRQKKKDVQE</sequence>
<dbReference type="Proteomes" id="UP001304243">
    <property type="component" value="Unassembled WGS sequence"/>
</dbReference>
<keyword evidence="4" id="KW-1185">Reference proteome</keyword>
<evidence type="ECO:0000313" key="4">
    <source>
        <dbReference type="Proteomes" id="UP001304243"/>
    </source>
</evidence>
<feature type="compositionally biased region" description="Polar residues" evidence="1">
    <location>
        <begin position="1182"/>
        <end position="1201"/>
    </location>
</feature>
<feature type="region of interest" description="Disordered" evidence="1">
    <location>
        <begin position="295"/>
        <end position="320"/>
    </location>
</feature>
<proteinExistence type="predicted"/>
<feature type="compositionally biased region" description="Low complexity" evidence="1">
    <location>
        <begin position="437"/>
        <end position="450"/>
    </location>
</feature>
<feature type="region of interest" description="Disordered" evidence="1">
    <location>
        <begin position="1283"/>
        <end position="1302"/>
    </location>
</feature>
<keyword evidence="2" id="KW-1133">Transmembrane helix</keyword>
<feature type="compositionally biased region" description="Low complexity" evidence="1">
    <location>
        <begin position="170"/>
        <end position="179"/>
    </location>
</feature>
<dbReference type="GeneID" id="89949175"/>
<feature type="region of interest" description="Disordered" evidence="1">
    <location>
        <begin position="1221"/>
        <end position="1245"/>
    </location>
</feature>
<organism evidence="3 4">
    <name type="scientific">Mucor velutinosus</name>
    <dbReference type="NCBI Taxonomy" id="708070"/>
    <lineage>
        <taxon>Eukaryota</taxon>
        <taxon>Fungi</taxon>
        <taxon>Fungi incertae sedis</taxon>
        <taxon>Mucoromycota</taxon>
        <taxon>Mucoromycotina</taxon>
        <taxon>Mucoromycetes</taxon>
        <taxon>Mucorales</taxon>
        <taxon>Mucorineae</taxon>
        <taxon>Mucoraceae</taxon>
        <taxon>Mucor</taxon>
    </lineage>
</organism>
<feature type="compositionally biased region" description="Basic and acidic residues" evidence="1">
    <location>
        <begin position="147"/>
        <end position="163"/>
    </location>
</feature>
<protein>
    <submittedName>
        <fullName evidence="3">Uncharacterized protein</fullName>
    </submittedName>
</protein>
<feature type="compositionally biased region" description="Polar residues" evidence="1">
    <location>
        <begin position="373"/>
        <end position="400"/>
    </location>
</feature>
<dbReference type="RefSeq" id="XP_064680154.1">
    <property type="nucleotide sequence ID" value="XM_064824777.1"/>
</dbReference>
<feature type="transmembrane region" description="Helical" evidence="2">
    <location>
        <begin position="78"/>
        <end position="97"/>
    </location>
</feature>